<evidence type="ECO:0000256" key="1">
    <source>
        <dbReference type="ARBA" id="ARBA00011738"/>
    </source>
</evidence>
<feature type="coiled-coil region" evidence="5">
    <location>
        <begin position="7"/>
        <end position="34"/>
    </location>
</feature>
<dbReference type="GO" id="GO:0043590">
    <property type="term" value="C:bacterial nucleoid"/>
    <property type="evidence" value="ECO:0007669"/>
    <property type="project" value="UniProtKB-UniRule"/>
</dbReference>
<evidence type="ECO:0000256" key="4">
    <source>
        <dbReference type="HAMAP-Rule" id="MF_00274"/>
    </source>
</evidence>
<dbReference type="FunFam" id="3.30.1310.10:FF:000001">
    <property type="entry name" value="Nucleoid-associated protein YbaB"/>
    <property type="match status" value="1"/>
</dbReference>
<dbReference type="GO" id="GO:0005829">
    <property type="term" value="C:cytosol"/>
    <property type="evidence" value="ECO:0007669"/>
    <property type="project" value="TreeGrafter"/>
</dbReference>
<evidence type="ECO:0000313" key="6">
    <source>
        <dbReference type="EMBL" id="STK66734.1"/>
    </source>
</evidence>
<dbReference type="PANTHER" id="PTHR33449">
    <property type="entry name" value="NUCLEOID-ASSOCIATED PROTEIN YBAB"/>
    <property type="match status" value="1"/>
</dbReference>
<sequence>MLVKAGLGNLMKQAQQMQEKMQKMQEEIAQLEVTGESGAGLVKVTINGAHNCRRVEIDPSLLEDDKEMLEDLVAAAFNDAARRIEETQKEKMASVSSGMQLPPGLRCRSDANQPAVNTAYGSTALSAGRWPEVGAAYGVHAASARS</sequence>
<accession>A0A376ZN46</accession>
<proteinExistence type="inferred from homology"/>
<reference evidence="6 7" key="1">
    <citation type="submission" date="2018-06" db="EMBL/GenBank/DDBJ databases">
        <authorList>
            <consortium name="Pathogen Informatics"/>
            <person name="Doyle S."/>
        </authorList>
    </citation>
    <scope>NUCLEOTIDE SEQUENCE [LARGE SCALE GENOMIC DNA]</scope>
    <source>
        <strain evidence="6 7">NCTC8179</strain>
    </source>
</reference>
<comment type="function">
    <text evidence="4">Binds to DNA and alters its conformation. May be involved in regulation of gene expression, nucleoid organization and DNA protection.</text>
</comment>
<gene>
    <name evidence="4 6" type="primary">ybaB</name>
    <name evidence="6" type="ORF">NCTC8179_01746</name>
</gene>
<dbReference type="GO" id="GO:0003677">
    <property type="term" value="F:DNA binding"/>
    <property type="evidence" value="ECO:0007669"/>
    <property type="project" value="UniProtKB-UniRule"/>
</dbReference>
<evidence type="ECO:0000256" key="3">
    <source>
        <dbReference type="ARBA" id="ARBA00023125"/>
    </source>
</evidence>
<dbReference type="NCBIfam" id="TIGR00103">
    <property type="entry name" value="DNA_YbaB_EbfC"/>
    <property type="match status" value="1"/>
</dbReference>
<name>A0A376ZN46_ECOLX</name>
<dbReference type="EMBL" id="UGEB01000001">
    <property type="protein sequence ID" value="STK66734.1"/>
    <property type="molecule type" value="Genomic_DNA"/>
</dbReference>
<comment type="subcellular location">
    <subcellularLocation>
        <location evidence="4">Cytoplasm</location>
        <location evidence="4">Nucleoid</location>
    </subcellularLocation>
</comment>
<evidence type="ECO:0000256" key="2">
    <source>
        <dbReference type="ARBA" id="ARBA00022490"/>
    </source>
</evidence>
<keyword evidence="3 4" id="KW-0238">DNA-binding</keyword>
<dbReference type="Proteomes" id="UP000255543">
    <property type="component" value="Unassembled WGS sequence"/>
</dbReference>
<dbReference type="HAMAP" id="MF_00274">
    <property type="entry name" value="DNA_YbaB_EbfC"/>
    <property type="match status" value="1"/>
</dbReference>
<dbReference type="Pfam" id="PF02575">
    <property type="entry name" value="YbaB_DNA_bd"/>
    <property type="match status" value="1"/>
</dbReference>
<comment type="similarity">
    <text evidence="4">Belongs to the YbaB/EbfC family.</text>
</comment>
<evidence type="ECO:0000256" key="5">
    <source>
        <dbReference type="SAM" id="Coils"/>
    </source>
</evidence>
<organism evidence="6 7">
    <name type="scientific">Escherichia coli</name>
    <dbReference type="NCBI Taxonomy" id="562"/>
    <lineage>
        <taxon>Bacteria</taxon>
        <taxon>Pseudomonadati</taxon>
        <taxon>Pseudomonadota</taxon>
        <taxon>Gammaproteobacteria</taxon>
        <taxon>Enterobacterales</taxon>
        <taxon>Enterobacteriaceae</taxon>
        <taxon>Escherichia</taxon>
    </lineage>
</organism>
<dbReference type="InterPro" id="IPR004401">
    <property type="entry name" value="YbaB/EbfC"/>
</dbReference>
<dbReference type="AlphaFoldDB" id="A0A376ZN46"/>
<keyword evidence="5" id="KW-0175">Coiled coil</keyword>
<dbReference type="Gene3D" id="3.30.1310.10">
    <property type="entry name" value="Nucleoid-associated protein YbaB-like domain"/>
    <property type="match status" value="1"/>
</dbReference>
<dbReference type="InterPro" id="IPR036894">
    <property type="entry name" value="YbaB-like_sf"/>
</dbReference>
<comment type="subunit">
    <text evidence="1 4">Homodimer.</text>
</comment>
<dbReference type="PANTHER" id="PTHR33449:SF1">
    <property type="entry name" value="NUCLEOID-ASSOCIATED PROTEIN YBAB"/>
    <property type="match status" value="1"/>
</dbReference>
<dbReference type="SUPFAM" id="SSF82607">
    <property type="entry name" value="YbaB-like"/>
    <property type="match status" value="1"/>
</dbReference>
<keyword evidence="2 4" id="KW-0963">Cytoplasm</keyword>
<protein>
    <recommendedName>
        <fullName evidence="4">Nucleoid-associated protein YbaB</fullName>
    </recommendedName>
</protein>
<evidence type="ECO:0000313" key="7">
    <source>
        <dbReference type="Proteomes" id="UP000255543"/>
    </source>
</evidence>